<comment type="caution">
    <text evidence="1">The sequence shown here is derived from an EMBL/GenBank/DDBJ whole genome shotgun (WGS) entry which is preliminary data.</text>
</comment>
<proteinExistence type="predicted"/>
<accession>A0A6L9QQE6</accession>
<dbReference type="RefSeq" id="WP_163062240.1">
    <property type="nucleotide sequence ID" value="NZ_JAAGLI010000941.1"/>
</dbReference>
<evidence type="ECO:0000313" key="1">
    <source>
        <dbReference type="EMBL" id="NEA27657.1"/>
    </source>
</evidence>
<evidence type="ECO:0000313" key="2">
    <source>
        <dbReference type="Proteomes" id="UP000475532"/>
    </source>
</evidence>
<organism evidence="1 2">
    <name type="scientific">Actinomadura bangladeshensis</name>
    <dbReference type="NCBI Taxonomy" id="453573"/>
    <lineage>
        <taxon>Bacteria</taxon>
        <taxon>Bacillati</taxon>
        <taxon>Actinomycetota</taxon>
        <taxon>Actinomycetes</taxon>
        <taxon>Streptosporangiales</taxon>
        <taxon>Thermomonosporaceae</taxon>
        <taxon>Actinomadura</taxon>
    </lineage>
</organism>
<gene>
    <name evidence="1" type="ORF">G3I70_34945</name>
</gene>
<dbReference type="EMBL" id="JAAGLI010000941">
    <property type="protein sequence ID" value="NEA27657.1"/>
    <property type="molecule type" value="Genomic_DNA"/>
</dbReference>
<dbReference type="AlphaFoldDB" id="A0A6L9QQE6"/>
<sequence length="325" mass="35106">MIASDCGVPELAGSLCRQQFELFMCARPLTARTARYALEPLVNLSRLRMRAGNPGAACNQLGELYRAVRMREPARIDGRELPLGELTGSGDEHRDLCQWLWGVVLADGIRALVTAGRWEQAAAFAQQHRGVGRRLLDGRQAAIITQALGGDPEAALATLEQSTAPEAWEQAVAACLTMFCLHAAGHPPRAADTTPIEEYLDLEQNPALATFRVRMALTAVCLCGAEEPAYGEPIVSRIVSEVLDVEDGYFARDLLRHHDLKGRLTAAQQAHLASTVQSAGLGRGVIPEPLSTELSAAAEESRRATAEILHRAKLSSSSKEASLLR</sequence>
<dbReference type="Proteomes" id="UP000475532">
    <property type="component" value="Unassembled WGS sequence"/>
</dbReference>
<name>A0A6L9QQE6_9ACTN</name>
<reference evidence="1 2" key="1">
    <citation type="submission" date="2020-01" db="EMBL/GenBank/DDBJ databases">
        <title>Insect and environment-associated Actinomycetes.</title>
        <authorList>
            <person name="Currrie C."/>
            <person name="Chevrette M."/>
            <person name="Carlson C."/>
            <person name="Stubbendieck R."/>
            <person name="Wendt-Pienkowski E."/>
        </authorList>
    </citation>
    <scope>NUCLEOTIDE SEQUENCE [LARGE SCALE GENOMIC DNA]</scope>
    <source>
        <strain evidence="1 2">SID10258</strain>
    </source>
</reference>
<protein>
    <submittedName>
        <fullName evidence="1">Uncharacterized protein</fullName>
    </submittedName>
</protein>